<proteinExistence type="inferred from homology"/>
<dbReference type="EMBL" id="DS231729">
    <property type="protein sequence ID" value="KNB18924.1"/>
    <property type="molecule type" value="Genomic_DNA"/>
</dbReference>
<name>A0A0J9V053_FUSO4</name>
<dbReference type="GO" id="GO:0004252">
    <property type="term" value="F:serine-type endopeptidase activity"/>
    <property type="evidence" value="ECO:0007669"/>
    <property type="project" value="UniProtKB-UniRule"/>
</dbReference>
<dbReference type="VEuPathDB" id="FungiDB:FOXG_22424"/>
<evidence type="ECO:0000256" key="2">
    <source>
        <dbReference type="ARBA" id="ARBA00022670"/>
    </source>
</evidence>
<evidence type="ECO:0000313" key="12">
    <source>
        <dbReference type="Proteomes" id="UP000009097"/>
    </source>
</evidence>
<dbReference type="RefSeq" id="XP_018242745.1">
    <property type="nucleotide sequence ID" value="XM_018399589.1"/>
</dbReference>
<dbReference type="InterPro" id="IPR036852">
    <property type="entry name" value="Peptidase_S8/S53_dom_sf"/>
</dbReference>
<evidence type="ECO:0000259" key="6">
    <source>
        <dbReference type="Pfam" id="PF00082"/>
    </source>
</evidence>
<evidence type="ECO:0000256" key="4">
    <source>
        <dbReference type="ARBA" id="ARBA00022825"/>
    </source>
</evidence>
<dbReference type="InterPro" id="IPR015500">
    <property type="entry name" value="Peptidase_S8_subtilisin-rel"/>
</dbReference>
<feature type="domain" description="Peptidase S8/S53" evidence="6">
    <location>
        <begin position="585"/>
        <end position="812"/>
    </location>
</feature>
<keyword evidence="3 5" id="KW-0378">Hydrolase</keyword>
<evidence type="ECO:0000313" key="11">
    <source>
        <dbReference type="EMBL" id="KNB18924.1"/>
    </source>
</evidence>
<reference evidence="9" key="2">
    <citation type="journal article" date="2010" name="Nature">
        <title>Comparative genomics reveals mobile pathogenicity chromosomes in Fusarium.</title>
        <authorList>
            <person name="Ma L.J."/>
            <person name="van der Does H.C."/>
            <person name="Borkovich K.A."/>
            <person name="Coleman J.J."/>
            <person name="Daboussi M.J."/>
            <person name="Di Pietro A."/>
            <person name="Dufresne M."/>
            <person name="Freitag M."/>
            <person name="Grabherr M."/>
            <person name="Henrissat B."/>
            <person name="Houterman P.M."/>
            <person name="Kang S."/>
            <person name="Shim W.B."/>
            <person name="Woloshuk C."/>
            <person name="Xie X."/>
            <person name="Xu J.R."/>
            <person name="Antoniw J."/>
            <person name="Baker S.E."/>
            <person name="Bluhm B.H."/>
            <person name="Breakspear A."/>
            <person name="Brown D.W."/>
            <person name="Butchko R.A."/>
            <person name="Chapman S."/>
            <person name="Coulson R."/>
            <person name="Coutinho P.M."/>
            <person name="Danchin E.G."/>
            <person name="Diener A."/>
            <person name="Gale L.R."/>
            <person name="Gardiner D.M."/>
            <person name="Goff S."/>
            <person name="Hammond-Kosack K.E."/>
            <person name="Hilburn K."/>
            <person name="Hua-Van A."/>
            <person name="Jonkers W."/>
            <person name="Kazan K."/>
            <person name="Kodira C.D."/>
            <person name="Koehrsen M."/>
            <person name="Kumar L."/>
            <person name="Lee Y.H."/>
            <person name="Li L."/>
            <person name="Manners J.M."/>
            <person name="Miranda-Saavedra D."/>
            <person name="Mukherjee M."/>
            <person name="Park G."/>
            <person name="Park J."/>
            <person name="Park S.Y."/>
            <person name="Proctor R.H."/>
            <person name="Regev A."/>
            <person name="Ruiz-Roldan M.C."/>
            <person name="Sain D."/>
            <person name="Sakthikumar S."/>
            <person name="Sykes S."/>
            <person name="Schwartz D.C."/>
            <person name="Turgeon B.G."/>
            <person name="Wapinski I."/>
            <person name="Yoder O."/>
            <person name="Young S."/>
            <person name="Zeng Q."/>
            <person name="Zhou S."/>
            <person name="Galagan J."/>
            <person name="Cuomo C.A."/>
            <person name="Kistler H.C."/>
            <person name="Rep M."/>
        </authorList>
    </citation>
    <scope>NUCLEOTIDE SEQUENCE [LARGE SCALE GENOMIC DNA]</scope>
    <source>
        <strain evidence="9">4287</strain>
    </source>
</reference>
<keyword evidence="4 5" id="KW-0720">Serine protease</keyword>
<dbReference type="Pfam" id="PF24476">
    <property type="entry name" value="DUF7580"/>
    <property type="match status" value="1"/>
</dbReference>
<evidence type="ECO:0000256" key="3">
    <source>
        <dbReference type="ARBA" id="ARBA00022801"/>
    </source>
</evidence>
<dbReference type="KEGG" id="fox:FOXG_22424"/>
<dbReference type="OrthoDB" id="206201at2759"/>
<comment type="similarity">
    <text evidence="1 5">Belongs to the peptidase S8 family.</text>
</comment>
<evidence type="ECO:0000313" key="8">
    <source>
        <dbReference type="EMBL" id="KNB04400.1"/>
    </source>
</evidence>
<dbReference type="RefSeq" id="XP_018256969.1">
    <property type="nucleotide sequence ID" value="XM_018402832.1"/>
</dbReference>
<dbReference type="PANTHER" id="PTHR43399">
    <property type="entry name" value="SUBTILISIN-RELATED"/>
    <property type="match status" value="1"/>
</dbReference>
<dbReference type="GeneID" id="28959990"/>
<sequence length="878" mass="98840">MILEYETLLSDVSRLFASPLPWSCNASSNDAERIIIEETGALLAVYMGEIPIHLANKNTLSDEKLDRIALLLASLLLNLENLVNDDIPLWNTSTTEVAVMFPKLNALRLSIQREPSIDTCARYLSLHQQPIKFKATRRRISGILEDIKRTTGDRPAESVVQPPMDAPITPVQFHESFYTCTTGVLDAFQHHLKVCEPRSSNHKAFLHLKGSPNSGMEDQGDRVDILLAICSLQEAWQEVRCAFLGCKPLSTPPGEPGCIRSICEVARETYEFAGVVEVHVCEQQIFNKSIEETGTPYSNAVPAITLSNLMDKGLLANRYTFPEKHKLVLAFNLAQSLLQLYCSQWIQKDWTAEELYFLYETDKKKVHNIHQPYICCFFDGRTYKSDIEDSWHRYPFILAFGKLLFEIAEGKPIVVEKSKDGRFSLLRTLNLRFEKRCKDYFSTDYSRAILGCLRFQKLLQELTVGNELIKCRRVIQKEIVEPLGREVARFNNVTPGSQDLDLNETFFLDTANSQKQTARSKDLDSLEHACSSVNEAPSLPIRLLQFSDYSEASSEEKKNFARSFLKRFEEFRTHHVSRSEQAPRVKIAVLDTGLNLDDPSIRALRRRIECCNRSREINSYRNPIRETRNFTADSDADAEGHGTRVAGLLLTVAPEADVYVGKISHKMTTEVSDRTILEARKAFQWAIGDIGADIVSMSFGFVADPVWKGDMDRAIRSAYLSNKLLFAAASNYGANKRRTYPANATTVFCIHATDGNGNKSGMDPVPLQNNNNFTTLGVAVPCGYTDGKENFLSGSSYSTPIAVGIAANILDQAGVLQRNGVLDVDQRKKLYGYDGMKGVFELMACQTDRYDYLAPWNLWHGAADSDTVWAKIKEVLRK</sequence>
<dbReference type="InterPro" id="IPR000209">
    <property type="entry name" value="Peptidase_S8/S53_dom"/>
</dbReference>
<dbReference type="AlphaFoldDB" id="A0A0J9V053"/>
<dbReference type="KEGG" id="fox:FOXG_19740"/>
<dbReference type="VEuPathDB" id="FungiDB:FOXG_19740"/>
<dbReference type="KEGG" id="fox:FOXG_19376"/>
<dbReference type="InterPro" id="IPR056002">
    <property type="entry name" value="DUF7580"/>
</dbReference>
<dbReference type="PROSITE" id="PS51892">
    <property type="entry name" value="SUBTILASE"/>
    <property type="match status" value="1"/>
</dbReference>
<dbReference type="Pfam" id="PF00082">
    <property type="entry name" value="Peptidase_S8"/>
    <property type="match status" value="1"/>
</dbReference>
<feature type="active site" description="Charge relay system" evidence="5">
    <location>
        <position position="796"/>
    </location>
</feature>
<protein>
    <submittedName>
        <fullName evidence="9">Uncharacterized protein</fullName>
    </submittedName>
</protein>
<dbReference type="PRINTS" id="PR00723">
    <property type="entry name" value="SUBTILISIN"/>
</dbReference>
<dbReference type="KEGG" id="fox:FOXG_19284"/>
<evidence type="ECO:0000256" key="5">
    <source>
        <dbReference type="PROSITE-ProRule" id="PRU01240"/>
    </source>
</evidence>
<feature type="domain" description="DUF7580" evidence="7">
    <location>
        <begin position="172"/>
        <end position="489"/>
    </location>
</feature>
<organism evidence="9 12">
    <name type="scientific">Fusarium oxysporum f. sp. lycopersici (strain 4287 / CBS 123668 / FGSC 9935 / NRRL 34936)</name>
    <name type="common">Fusarium vascular wilt of tomato</name>
    <dbReference type="NCBI Taxonomy" id="426428"/>
    <lineage>
        <taxon>Eukaryota</taxon>
        <taxon>Fungi</taxon>
        <taxon>Dikarya</taxon>
        <taxon>Ascomycota</taxon>
        <taxon>Pezizomycotina</taxon>
        <taxon>Sordariomycetes</taxon>
        <taxon>Hypocreomycetidae</taxon>
        <taxon>Hypocreales</taxon>
        <taxon>Nectriaceae</taxon>
        <taxon>Fusarium</taxon>
        <taxon>Fusarium oxysporum species complex</taxon>
    </lineage>
</organism>
<dbReference type="EMBL" id="DS231702">
    <property type="protein sequence ID" value="KNB04400.1"/>
    <property type="molecule type" value="Genomic_DNA"/>
</dbReference>
<dbReference type="GeneID" id="28960446"/>
<dbReference type="EMBL" id="DS231702">
    <property type="protein sequence ID" value="KNB04700.1"/>
    <property type="molecule type" value="Genomic_DNA"/>
</dbReference>
<dbReference type="CDD" id="cd00306">
    <property type="entry name" value="Peptidases_S8_S53"/>
    <property type="match status" value="1"/>
</dbReference>
<dbReference type="GeneID" id="28963130"/>
<keyword evidence="2 5" id="KW-0645">Protease</keyword>
<dbReference type="RefSeq" id="XP_018244672.1">
    <property type="nucleotide sequence ID" value="XM_018400005.1"/>
</dbReference>
<gene>
    <name evidence="8" type="ORF">FOXG_19284</name>
    <name evidence="9" type="ORF">FOXG_19376</name>
    <name evidence="10" type="ORF">FOXG_19740</name>
    <name evidence="11" type="ORF">FOXG_22424</name>
</gene>
<dbReference type="Gene3D" id="3.40.50.200">
    <property type="entry name" value="Peptidase S8/S53 domain"/>
    <property type="match status" value="1"/>
</dbReference>
<dbReference type="EMBL" id="DS231704">
    <property type="protein sequence ID" value="KNB06627.1"/>
    <property type="molecule type" value="Genomic_DNA"/>
</dbReference>
<dbReference type="VEuPathDB" id="FungiDB:FOXG_19376"/>
<feature type="active site" description="Charge relay system" evidence="5">
    <location>
        <position position="641"/>
    </location>
</feature>
<evidence type="ECO:0000259" key="7">
    <source>
        <dbReference type="Pfam" id="PF24476"/>
    </source>
</evidence>
<feature type="active site" description="Charge relay system" evidence="5">
    <location>
        <position position="591"/>
    </location>
</feature>
<dbReference type="GO" id="GO:0006508">
    <property type="term" value="P:proteolysis"/>
    <property type="evidence" value="ECO:0007669"/>
    <property type="project" value="UniProtKB-KW"/>
</dbReference>
<reference evidence="9" key="1">
    <citation type="submission" date="2007-04" db="EMBL/GenBank/DDBJ databases">
        <authorList>
            <consortium name="The Broad Institute Genome Sequencing Platform"/>
            <person name="Birren B."/>
            <person name="Lander E."/>
            <person name="Galagan J."/>
            <person name="Nusbaum C."/>
            <person name="Devon K."/>
            <person name="Ma L.-J."/>
            <person name="Jaffe D."/>
            <person name="Butler J."/>
            <person name="Alvarez P."/>
            <person name="Gnerre S."/>
            <person name="Grabherr M."/>
            <person name="Kleber M."/>
            <person name="Mauceli E."/>
            <person name="Brockman W."/>
            <person name="MacCallum I.A."/>
            <person name="Young S."/>
            <person name="LaButti K."/>
            <person name="DeCaprio D."/>
            <person name="Crawford M."/>
            <person name="Koehrsen M."/>
            <person name="Engels R."/>
            <person name="Montgomery P."/>
            <person name="Pearson M."/>
            <person name="Howarth C."/>
            <person name="Larson L."/>
            <person name="White J."/>
            <person name="O'Leary S."/>
            <person name="Kodira C."/>
            <person name="Zeng Q."/>
            <person name="Yandava C."/>
            <person name="Alvarado L."/>
            <person name="Kistler C."/>
            <person name="Shim W.-B."/>
            <person name="Kang S."/>
            <person name="Woloshuk C."/>
        </authorList>
    </citation>
    <scope>NUCLEOTIDE SEQUENCE</scope>
    <source>
        <strain evidence="9">4287</strain>
    </source>
</reference>
<evidence type="ECO:0000256" key="1">
    <source>
        <dbReference type="ARBA" id="ARBA00011073"/>
    </source>
</evidence>
<evidence type="ECO:0000313" key="9">
    <source>
        <dbReference type="EMBL" id="KNB04700.1"/>
    </source>
</evidence>
<accession>A0A0J9V053</accession>
<dbReference type="InterPro" id="IPR051048">
    <property type="entry name" value="Peptidase_S8/S53_subtilisin"/>
</dbReference>
<dbReference type="RefSeq" id="XP_018242445.1">
    <property type="nucleotide sequence ID" value="XM_018399484.1"/>
</dbReference>
<dbReference type="SUPFAM" id="SSF52743">
    <property type="entry name" value="Subtilisin-like"/>
    <property type="match status" value="1"/>
</dbReference>
<dbReference type="PANTHER" id="PTHR43399:SF4">
    <property type="entry name" value="CELL WALL-ASSOCIATED PROTEASE"/>
    <property type="match status" value="1"/>
</dbReference>
<dbReference type="Proteomes" id="UP000009097">
    <property type="component" value="Unassembled WGS sequence"/>
</dbReference>
<dbReference type="VEuPathDB" id="FungiDB:FOXG_19284"/>
<dbReference type="GeneID" id="28960082"/>
<evidence type="ECO:0000313" key="10">
    <source>
        <dbReference type="EMBL" id="KNB06627.1"/>
    </source>
</evidence>